<feature type="region of interest" description="Disordered" evidence="1">
    <location>
        <begin position="150"/>
        <end position="224"/>
    </location>
</feature>
<organism evidence="2 3">
    <name type="scientific">Hydnum rufescens UP504</name>
    <dbReference type="NCBI Taxonomy" id="1448309"/>
    <lineage>
        <taxon>Eukaryota</taxon>
        <taxon>Fungi</taxon>
        <taxon>Dikarya</taxon>
        <taxon>Basidiomycota</taxon>
        <taxon>Agaricomycotina</taxon>
        <taxon>Agaricomycetes</taxon>
        <taxon>Cantharellales</taxon>
        <taxon>Hydnaceae</taxon>
        <taxon>Hydnum</taxon>
    </lineage>
</organism>
<dbReference type="EMBL" id="MU129380">
    <property type="protein sequence ID" value="KAF9503336.1"/>
    <property type="molecule type" value="Genomic_DNA"/>
</dbReference>
<feature type="compositionally biased region" description="Basic and acidic residues" evidence="1">
    <location>
        <begin position="178"/>
        <end position="190"/>
    </location>
</feature>
<comment type="caution">
    <text evidence="2">The sequence shown here is derived from an EMBL/GenBank/DDBJ whole genome shotgun (WGS) entry which is preliminary data.</text>
</comment>
<feature type="compositionally biased region" description="Basic and acidic residues" evidence="1">
    <location>
        <begin position="16"/>
        <end position="25"/>
    </location>
</feature>
<evidence type="ECO:0000313" key="3">
    <source>
        <dbReference type="Proteomes" id="UP000886523"/>
    </source>
</evidence>
<sequence length="261" mass="29330">MDHTPTSAVPSLCENPPDKDMDDPPVRAATKPRVPHPPKDNQRNHVATHPLWQVPSLRENPPDDNMDEPPSTPVNASTQASSAHPLNTTLTKSHTTPLLRQVCARKSHNKKRDVCSHLPPATRNPIQEPSARTPATYTMMDEIWYHTPTAAGLPSMHKPHPTRTQPTSKMKKKCARHPQPDPRTRDHGQNEYHTCFEAPEMMTHPNDDPRPVQTTPQRNGKHHNTPLGWCVVLLNSRAIDTTRHLSSVSPEPTSEHWMTPI</sequence>
<evidence type="ECO:0000313" key="2">
    <source>
        <dbReference type="EMBL" id="KAF9503336.1"/>
    </source>
</evidence>
<gene>
    <name evidence="2" type="ORF">BS47DRAFT_1369611</name>
</gene>
<accession>A0A9P6ACU3</accession>
<name>A0A9P6ACU3_9AGAM</name>
<proteinExistence type="predicted"/>
<dbReference type="Proteomes" id="UP000886523">
    <property type="component" value="Unassembled WGS sequence"/>
</dbReference>
<reference evidence="2" key="1">
    <citation type="journal article" date="2020" name="Nat. Commun.">
        <title>Large-scale genome sequencing of mycorrhizal fungi provides insights into the early evolution of symbiotic traits.</title>
        <authorList>
            <person name="Miyauchi S."/>
            <person name="Kiss E."/>
            <person name="Kuo A."/>
            <person name="Drula E."/>
            <person name="Kohler A."/>
            <person name="Sanchez-Garcia M."/>
            <person name="Morin E."/>
            <person name="Andreopoulos B."/>
            <person name="Barry K.W."/>
            <person name="Bonito G."/>
            <person name="Buee M."/>
            <person name="Carver A."/>
            <person name="Chen C."/>
            <person name="Cichocki N."/>
            <person name="Clum A."/>
            <person name="Culley D."/>
            <person name="Crous P.W."/>
            <person name="Fauchery L."/>
            <person name="Girlanda M."/>
            <person name="Hayes R.D."/>
            <person name="Keri Z."/>
            <person name="LaButti K."/>
            <person name="Lipzen A."/>
            <person name="Lombard V."/>
            <person name="Magnuson J."/>
            <person name="Maillard F."/>
            <person name="Murat C."/>
            <person name="Nolan M."/>
            <person name="Ohm R.A."/>
            <person name="Pangilinan J."/>
            <person name="Pereira M.F."/>
            <person name="Perotto S."/>
            <person name="Peter M."/>
            <person name="Pfister S."/>
            <person name="Riley R."/>
            <person name="Sitrit Y."/>
            <person name="Stielow J.B."/>
            <person name="Szollosi G."/>
            <person name="Zifcakova L."/>
            <person name="Stursova M."/>
            <person name="Spatafora J.W."/>
            <person name="Tedersoo L."/>
            <person name="Vaario L.M."/>
            <person name="Yamada A."/>
            <person name="Yan M."/>
            <person name="Wang P."/>
            <person name="Xu J."/>
            <person name="Bruns T."/>
            <person name="Baldrian P."/>
            <person name="Vilgalys R."/>
            <person name="Dunand C."/>
            <person name="Henrissat B."/>
            <person name="Grigoriev I.V."/>
            <person name="Hibbett D."/>
            <person name="Nagy L.G."/>
            <person name="Martin F.M."/>
        </authorList>
    </citation>
    <scope>NUCLEOTIDE SEQUENCE</scope>
    <source>
        <strain evidence="2">UP504</strain>
    </source>
</reference>
<protein>
    <submittedName>
        <fullName evidence="2">Uncharacterized protein</fullName>
    </submittedName>
</protein>
<evidence type="ECO:0000256" key="1">
    <source>
        <dbReference type="SAM" id="MobiDB-lite"/>
    </source>
</evidence>
<keyword evidence="3" id="KW-1185">Reference proteome</keyword>
<feature type="region of interest" description="Disordered" evidence="1">
    <location>
        <begin position="1"/>
        <end position="131"/>
    </location>
</feature>
<dbReference type="AlphaFoldDB" id="A0A9P6ACU3"/>
<feature type="compositionally biased region" description="Polar residues" evidence="1">
    <location>
        <begin position="73"/>
        <end position="98"/>
    </location>
</feature>